<proteinExistence type="predicted"/>
<dbReference type="AlphaFoldDB" id="A0A8D8U7G0"/>
<sequence>MSLGKQLRDGDFNVDDAWKDEWSQSQHQSPLFEFSGSSFPSKESSLSRKTFCNLNRLRTHHGRCNACLFKWGLAENESCECGHPKQTTDHILYDCPSLSFKGNIESVKTLSPEAITWLQSLTL</sequence>
<dbReference type="EMBL" id="HBUF01339629">
    <property type="protein sequence ID" value="CAG6700903.1"/>
    <property type="molecule type" value="Transcribed_RNA"/>
</dbReference>
<reference evidence="1" key="1">
    <citation type="submission" date="2021-05" db="EMBL/GenBank/DDBJ databases">
        <authorList>
            <person name="Alioto T."/>
            <person name="Alioto T."/>
            <person name="Gomez Garrido J."/>
        </authorList>
    </citation>
    <scope>NUCLEOTIDE SEQUENCE</scope>
</reference>
<accession>A0A8D8U7G0</accession>
<protein>
    <submittedName>
        <fullName evidence="1">Uncharacterized protein</fullName>
    </submittedName>
</protein>
<name>A0A8D8U7G0_9HEMI</name>
<dbReference type="EMBL" id="HBUF01339626">
    <property type="protein sequence ID" value="CAG6700900.1"/>
    <property type="molecule type" value="Transcribed_RNA"/>
</dbReference>
<evidence type="ECO:0000313" key="1">
    <source>
        <dbReference type="EMBL" id="CAG6700899.1"/>
    </source>
</evidence>
<organism evidence="1">
    <name type="scientific">Cacopsylla melanoneura</name>
    <dbReference type="NCBI Taxonomy" id="428564"/>
    <lineage>
        <taxon>Eukaryota</taxon>
        <taxon>Metazoa</taxon>
        <taxon>Ecdysozoa</taxon>
        <taxon>Arthropoda</taxon>
        <taxon>Hexapoda</taxon>
        <taxon>Insecta</taxon>
        <taxon>Pterygota</taxon>
        <taxon>Neoptera</taxon>
        <taxon>Paraneoptera</taxon>
        <taxon>Hemiptera</taxon>
        <taxon>Sternorrhyncha</taxon>
        <taxon>Psylloidea</taxon>
        <taxon>Psyllidae</taxon>
        <taxon>Psyllinae</taxon>
        <taxon>Cacopsylla</taxon>
    </lineage>
</organism>
<dbReference type="EMBL" id="HBUF01339625">
    <property type="protein sequence ID" value="CAG6700899.1"/>
    <property type="molecule type" value="Transcribed_RNA"/>
</dbReference>